<organism evidence="2 3">
    <name type="scientific">Allonocardiopsis opalescens</name>
    <dbReference type="NCBI Taxonomy" id="1144618"/>
    <lineage>
        <taxon>Bacteria</taxon>
        <taxon>Bacillati</taxon>
        <taxon>Actinomycetota</taxon>
        <taxon>Actinomycetes</taxon>
        <taxon>Streptosporangiales</taxon>
        <taxon>Allonocardiopsis</taxon>
    </lineage>
</organism>
<evidence type="ECO:0000259" key="1">
    <source>
        <dbReference type="Pfam" id="PF14243"/>
    </source>
</evidence>
<dbReference type="Pfam" id="PF14243">
    <property type="entry name" value="R2K_3"/>
    <property type="match status" value="1"/>
</dbReference>
<dbReference type="EMBL" id="PVZC01000001">
    <property type="protein sequence ID" value="PRY01888.1"/>
    <property type="molecule type" value="Genomic_DNA"/>
</dbReference>
<evidence type="ECO:0000313" key="2">
    <source>
        <dbReference type="EMBL" id="PRY01888.1"/>
    </source>
</evidence>
<gene>
    <name evidence="2" type="ORF">CLV72_101486</name>
</gene>
<dbReference type="OrthoDB" id="5355744at2"/>
<proteinExistence type="predicted"/>
<keyword evidence="3" id="KW-1185">Reference proteome</keyword>
<protein>
    <recommendedName>
        <fullName evidence="1">ATP-grasp domain-containing protein</fullName>
    </recommendedName>
</protein>
<name>A0A2T0QDA6_9ACTN</name>
<evidence type="ECO:0000313" key="3">
    <source>
        <dbReference type="Proteomes" id="UP000237846"/>
    </source>
</evidence>
<dbReference type="Proteomes" id="UP000237846">
    <property type="component" value="Unassembled WGS sequence"/>
</dbReference>
<feature type="domain" description="ATP-grasp" evidence="1">
    <location>
        <begin position="140"/>
        <end position="290"/>
    </location>
</feature>
<reference evidence="2 3" key="1">
    <citation type="submission" date="2018-03" db="EMBL/GenBank/DDBJ databases">
        <title>Genomic Encyclopedia of Archaeal and Bacterial Type Strains, Phase II (KMG-II): from individual species to whole genera.</title>
        <authorList>
            <person name="Goeker M."/>
        </authorList>
    </citation>
    <scope>NUCLEOTIDE SEQUENCE [LARGE SCALE GENOMIC DNA]</scope>
    <source>
        <strain evidence="2 3">DSM 45601</strain>
    </source>
</reference>
<sequence>MDSVGTVLFAADPLRPGRVDPHFAAQAEAVRELGGTVKTVDHDALAHGDAEGAARRVDRDLGPAWYRGWMIPAVAYRALATALAGRGTPLVVGPGAYVRAHHLPGWYPLFAEATPASVWWAAQPGEVPGEAELARALAPLGGGAGMVKDYVKSRKDAWADACHIPELSDTPAALAVVRRFVELQGEYLEGGVVVRAFEPFEGTDGRAAEARVWWRDGEPVLVAPHPDSPGELVEPDVEPFRPLVDALACRFVTTDLARRTDGRWRLVELGDAQVSDAGAGVPPDALARMLLGLPMAED</sequence>
<dbReference type="InterPro" id="IPR025643">
    <property type="entry name" value="R2K_3"/>
</dbReference>
<comment type="caution">
    <text evidence="2">The sequence shown here is derived from an EMBL/GenBank/DDBJ whole genome shotgun (WGS) entry which is preliminary data.</text>
</comment>
<accession>A0A2T0QDA6</accession>
<dbReference type="AlphaFoldDB" id="A0A2T0QDA6"/>